<evidence type="ECO:0000313" key="1">
    <source>
        <dbReference type="EMBL" id="KAK3726233.1"/>
    </source>
</evidence>
<dbReference type="Proteomes" id="UP001283361">
    <property type="component" value="Unassembled WGS sequence"/>
</dbReference>
<keyword evidence="2" id="KW-1185">Reference proteome</keyword>
<comment type="caution">
    <text evidence="1">The sequence shown here is derived from an EMBL/GenBank/DDBJ whole genome shotgun (WGS) entry which is preliminary data.</text>
</comment>
<gene>
    <name evidence="1" type="ORF">RRG08_018676</name>
</gene>
<accession>A0AAE1CPM4</accession>
<organism evidence="1 2">
    <name type="scientific">Elysia crispata</name>
    <name type="common">lettuce slug</name>
    <dbReference type="NCBI Taxonomy" id="231223"/>
    <lineage>
        <taxon>Eukaryota</taxon>
        <taxon>Metazoa</taxon>
        <taxon>Spiralia</taxon>
        <taxon>Lophotrochozoa</taxon>
        <taxon>Mollusca</taxon>
        <taxon>Gastropoda</taxon>
        <taxon>Heterobranchia</taxon>
        <taxon>Euthyneura</taxon>
        <taxon>Panpulmonata</taxon>
        <taxon>Sacoglossa</taxon>
        <taxon>Placobranchoidea</taxon>
        <taxon>Plakobranchidae</taxon>
        <taxon>Elysia</taxon>
    </lineage>
</organism>
<sequence length="139" mass="15449">MDILQSSPLTSTWDATVPCYLGIGSEIVRNISNAESSHAVTKTSTTRAIIRVIREWPGQHVPVKSQVVWGRRVQRGNVRAACAKFLVIDWVNEPCKGWSSYDPSSKNRPGKAPTFDTRTSTVILKLESNPNGPDHWLYG</sequence>
<dbReference type="EMBL" id="JAWDGP010007318">
    <property type="protein sequence ID" value="KAK3726233.1"/>
    <property type="molecule type" value="Genomic_DNA"/>
</dbReference>
<reference evidence="1" key="1">
    <citation type="journal article" date="2023" name="G3 (Bethesda)">
        <title>A reference genome for the long-term kleptoplast-retaining sea slug Elysia crispata morphotype clarki.</title>
        <authorList>
            <person name="Eastman K.E."/>
            <person name="Pendleton A.L."/>
            <person name="Shaikh M.A."/>
            <person name="Suttiyut T."/>
            <person name="Ogas R."/>
            <person name="Tomko P."/>
            <person name="Gavelis G."/>
            <person name="Widhalm J.R."/>
            <person name="Wisecaver J.H."/>
        </authorList>
    </citation>
    <scope>NUCLEOTIDE SEQUENCE</scope>
    <source>
        <strain evidence="1">ECLA1</strain>
    </source>
</reference>
<name>A0AAE1CPM4_9GAST</name>
<proteinExistence type="predicted"/>
<protein>
    <submittedName>
        <fullName evidence="1">Uncharacterized protein</fullName>
    </submittedName>
</protein>
<dbReference type="AlphaFoldDB" id="A0AAE1CPM4"/>
<evidence type="ECO:0000313" key="2">
    <source>
        <dbReference type="Proteomes" id="UP001283361"/>
    </source>
</evidence>